<dbReference type="OrthoDB" id="9793489at2"/>
<feature type="domain" description="Beta-lactamase-related" evidence="1">
    <location>
        <begin position="35"/>
        <end position="339"/>
    </location>
</feature>
<reference evidence="3 4" key="1">
    <citation type="submission" date="2019-08" db="EMBL/GenBank/DDBJ databases">
        <title>Seonamhaeicola sediminis sp. nov., isolated from marine sediment.</title>
        <authorList>
            <person name="Cao W.R."/>
        </authorList>
    </citation>
    <scope>NUCLEOTIDE SEQUENCE [LARGE SCALE GENOMIC DNA]</scope>
    <source>
        <strain evidence="3 4">B011</strain>
    </source>
</reference>
<dbReference type="InterPro" id="IPR050491">
    <property type="entry name" value="AmpC-like"/>
</dbReference>
<dbReference type="Pfam" id="PF00144">
    <property type="entry name" value="Beta-lactamase"/>
    <property type="match status" value="1"/>
</dbReference>
<accession>A0A5D0HSH1</accession>
<dbReference type="InterPro" id="IPR021860">
    <property type="entry name" value="Peptidase_S12_Pab87-rel_C"/>
</dbReference>
<sequence>MHLSSLSKNLVLSLVSILFTGLLFSQSLESKIDALISKQFKSNTTGLSVLVAKDGQPIYQKAFGLANVEEDKPMTTNHVFEIGSITKQFTAVAILMLEERGKLKVTDTITKYIPDYPMGSQPITIHHLLNHTSGIKSYTSIPTLRHIIKNETSTTDLIDFFKNQPTDFLPGEKYKYNNSGYILLGYIIEVVSKQSYEDFIEKEIFEKLNMTSSYYGHRSENITLRAKAYKQRNGEYQDADFIHMSIPYAAGALMSTTSDMLIWNEALINNKLISKSSYDKATNGSYLNDGKHIGYGYGLQKKTLNGSPSIEHGGSIPGYKSMGVYLPEENVYAIALSNCGCKSPTLLTRKIAAIAIDKPFLEVEDAISLNNEQLQKWTGAYEFDKKVVRHVIAEGNKIFIQKEGKGKMRIFPLTENTFFYKAGFPKCEFSTNEKGEKTINIINEGKNNIGTEIDKAPPTEKKEVTVDTAILKQYVGVYQLAPNFTITITLEDAKLFAQATNQSKFRLFAKNKNTFFLKVVEANVVFNSNENNEVESLTLNQNGAHLGKKIK</sequence>
<dbReference type="GO" id="GO:0016787">
    <property type="term" value="F:hydrolase activity"/>
    <property type="evidence" value="ECO:0007669"/>
    <property type="project" value="UniProtKB-KW"/>
</dbReference>
<evidence type="ECO:0000259" key="2">
    <source>
        <dbReference type="Pfam" id="PF11954"/>
    </source>
</evidence>
<keyword evidence="3" id="KW-0378">Hydrolase</keyword>
<dbReference type="InterPro" id="IPR012338">
    <property type="entry name" value="Beta-lactam/transpept-like"/>
</dbReference>
<dbReference type="InterPro" id="IPR001466">
    <property type="entry name" value="Beta-lactam-related"/>
</dbReference>
<feature type="domain" description="Peptidase S12 Pab87-related C-terminal" evidence="2">
    <location>
        <begin position="461"/>
        <end position="540"/>
    </location>
</feature>
<dbReference type="EMBL" id="VSDQ01000679">
    <property type="protein sequence ID" value="TYA74276.1"/>
    <property type="molecule type" value="Genomic_DNA"/>
</dbReference>
<protein>
    <submittedName>
        <fullName evidence="3">Serine hydrolase</fullName>
    </submittedName>
</protein>
<comment type="caution">
    <text evidence="3">The sequence shown here is derived from an EMBL/GenBank/DDBJ whole genome shotgun (WGS) entry which is preliminary data.</text>
</comment>
<dbReference type="Gene3D" id="3.40.710.10">
    <property type="entry name" value="DD-peptidase/beta-lactamase superfamily"/>
    <property type="match status" value="1"/>
</dbReference>
<organism evidence="3 4">
    <name type="scientific">Seonamhaeicola marinus</name>
    <dbReference type="NCBI Taxonomy" id="1912246"/>
    <lineage>
        <taxon>Bacteria</taxon>
        <taxon>Pseudomonadati</taxon>
        <taxon>Bacteroidota</taxon>
        <taxon>Flavobacteriia</taxon>
        <taxon>Flavobacteriales</taxon>
        <taxon>Flavobacteriaceae</taxon>
    </lineage>
</organism>
<gene>
    <name evidence="3" type="ORF">FUA24_13170</name>
</gene>
<keyword evidence="4" id="KW-1185">Reference proteome</keyword>
<evidence type="ECO:0000313" key="3">
    <source>
        <dbReference type="EMBL" id="TYA74276.1"/>
    </source>
</evidence>
<evidence type="ECO:0000313" key="4">
    <source>
        <dbReference type="Proteomes" id="UP000323930"/>
    </source>
</evidence>
<dbReference type="SUPFAM" id="SSF56601">
    <property type="entry name" value="beta-lactamase/transpeptidase-like"/>
    <property type="match status" value="1"/>
</dbReference>
<dbReference type="PANTHER" id="PTHR46825:SF9">
    <property type="entry name" value="BETA-LACTAMASE-RELATED DOMAIN-CONTAINING PROTEIN"/>
    <property type="match status" value="1"/>
</dbReference>
<dbReference type="Pfam" id="PF11954">
    <property type="entry name" value="DUF3471"/>
    <property type="match status" value="1"/>
</dbReference>
<proteinExistence type="predicted"/>
<evidence type="ECO:0000259" key="1">
    <source>
        <dbReference type="Pfam" id="PF00144"/>
    </source>
</evidence>
<dbReference type="RefSeq" id="WP_148543052.1">
    <property type="nucleotide sequence ID" value="NZ_VSDQ01000679.1"/>
</dbReference>
<dbReference type="AlphaFoldDB" id="A0A5D0HSH1"/>
<dbReference type="Proteomes" id="UP000323930">
    <property type="component" value="Unassembled WGS sequence"/>
</dbReference>
<dbReference type="PANTHER" id="PTHR46825">
    <property type="entry name" value="D-ALANYL-D-ALANINE-CARBOXYPEPTIDASE/ENDOPEPTIDASE AMPH"/>
    <property type="match status" value="1"/>
</dbReference>
<name>A0A5D0HSH1_9FLAO</name>